<feature type="region of interest" description="Disordered" evidence="4">
    <location>
        <begin position="1"/>
        <end position="71"/>
    </location>
</feature>
<sequence>MARKAISKRRKSGSKDTSNEEFDHRSEKEARGILNKPIYTYDDIDHDSEEEYFEQQENISFSSSKKDSLDEHDLTFDKKTKTVSLEFDNQEQVFSIDNSDSESGSEHDAASQDYSSESDLDDAFSPLDSEHDEEQAELDEQTEAIRLQKRFVSAMEEADYGLTEQDSGLFDSSTSKDSTYHSNVFDIQSTMSKVKRSAKDTLFGNDTSFSSSHTSSSSSKSRISLDRDTLSKLSSDELFKLTSSRYPELVGMLDQLEHSYKKSEEYLSLINSTRDTFGAFISKTIKPFIPIESAYQLHCIVISNIAFYLMLISNYQQNDSSAYPSTDPKNHPVLSVISNALDALDKIEPAIPNFSLMLSNKIKSKLSPKPEKVEPETKSKANSSFLKSSSKSKKKPSKTKKNKTPANLESSLGDNNLFNDQEFSNLVKQFSQSSSKSKSSLSSSTKSISKSAKKSIKRKESQGSNSDSEGYDYGESETEENIAADRVGDHSSELLKNNSRHSLRSLASKAVRTANKSKKEKKKIVVSGDMDSLYIERDKKSKLRRELETKEHEQHYEQKQFRSFSDDDNDMSASDTEALNRNKSDSKQPEKNQKRSRKEDKGNVPWRKVLDYNLAKEKSSTVVSESDRKRGINYQIYKNKGLTPKRRKIDRNPRVKRRVKYDSAKKKLASSRAVYKQPTSSYGGETTGIKTHLSKS</sequence>
<feature type="compositionally biased region" description="Basic residues" evidence="4">
    <location>
        <begin position="515"/>
        <end position="524"/>
    </location>
</feature>
<comment type="caution">
    <text evidence="6">The sequence shown here is derived from an EMBL/GenBank/DDBJ whole genome shotgun (WGS) entry which is preliminary data.</text>
</comment>
<feature type="compositionally biased region" description="Acidic residues" evidence="4">
    <location>
        <begin position="469"/>
        <end position="482"/>
    </location>
</feature>
<feature type="compositionally biased region" description="Acidic residues" evidence="4">
    <location>
        <begin position="42"/>
        <end position="54"/>
    </location>
</feature>
<proteinExistence type="inferred from homology"/>
<feature type="region of interest" description="Disordered" evidence="4">
    <location>
        <begin position="87"/>
        <end position="144"/>
    </location>
</feature>
<reference evidence="6 7" key="1">
    <citation type="journal article" date="2018" name="MBio">
        <title>Comparative Genomics Reveals the Core Gene Toolbox for the Fungus-Insect Symbiosis.</title>
        <authorList>
            <person name="Wang Y."/>
            <person name="Stata M."/>
            <person name="Wang W."/>
            <person name="Stajich J.E."/>
            <person name="White M.M."/>
            <person name="Moncalvo J.M."/>
        </authorList>
    </citation>
    <scope>NUCLEOTIDE SEQUENCE [LARGE SCALE GENOMIC DNA]</scope>
    <source>
        <strain evidence="6 7">SC-DP-2</strain>
    </source>
</reference>
<organism evidence="6 7">
    <name type="scientific">Smittium megazygosporum</name>
    <dbReference type="NCBI Taxonomy" id="133381"/>
    <lineage>
        <taxon>Eukaryota</taxon>
        <taxon>Fungi</taxon>
        <taxon>Fungi incertae sedis</taxon>
        <taxon>Zoopagomycota</taxon>
        <taxon>Kickxellomycotina</taxon>
        <taxon>Harpellomycetes</taxon>
        <taxon>Harpellales</taxon>
        <taxon>Legeriomycetaceae</taxon>
        <taxon>Smittium</taxon>
    </lineage>
</organism>
<feature type="region of interest" description="Disordered" evidence="4">
    <location>
        <begin position="365"/>
        <end position="415"/>
    </location>
</feature>
<feature type="region of interest" description="Disordered" evidence="4">
    <location>
        <begin position="431"/>
        <end position="610"/>
    </location>
</feature>
<evidence type="ECO:0000259" key="5">
    <source>
        <dbReference type="Pfam" id="PF09368"/>
    </source>
</evidence>
<protein>
    <recommendedName>
        <fullName evidence="5">Sas10 C-terminal domain-containing protein</fullName>
    </recommendedName>
</protein>
<feature type="compositionally biased region" description="Basic and acidic residues" evidence="4">
    <location>
        <begin position="368"/>
        <end position="379"/>
    </location>
</feature>
<dbReference type="InterPro" id="IPR018972">
    <property type="entry name" value="Sas10_C_dom"/>
</dbReference>
<dbReference type="Proteomes" id="UP000245609">
    <property type="component" value="Unassembled WGS sequence"/>
</dbReference>
<keyword evidence="3" id="KW-0539">Nucleus</keyword>
<dbReference type="STRING" id="133381.A0A2T9Z7R8"/>
<comment type="similarity">
    <text evidence="2">Belongs to the SAS10 family.</text>
</comment>
<dbReference type="PANTHER" id="PTHR13237:SF8">
    <property type="entry name" value="SOMETHING ABOUT SILENCING PROTEIN 10"/>
    <property type="match status" value="1"/>
</dbReference>
<comment type="subcellular location">
    <subcellularLocation>
        <location evidence="1">Nucleus</location>
    </subcellularLocation>
</comment>
<dbReference type="GO" id="GO:0032040">
    <property type="term" value="C:small-subunit processome"/>
    <property type="evidence" value="ECO:0007669"/>
    <property type="project" value="TreeGrafter"/>
</dbReference>
<evidence type="ECO:0000256" key="4">
    <source>
        <dbReference type="SAM" id="MobiDB-lite"/>
    </source>
</evidence>
<evidence type="ECO:0000256" key="3">
    <source>
        <dbReference type="ARBA" id="ARBA00023242"/>
    </source>
</evidence>
<evidence type="ECO:0000313" key="6">
    <source>
        <dbReference type="EMBL" id="PVV00638.1"/>
    </source>
</evidence>
<feature type="compositionally biased region" description="Basic residues" evidence="4">
    <location>
        <begin position="390"/>
        <end position="403"/>
    </location>
</feature>
<dbReference type="EMBL" id="MBFS01001790">
    <property type="protein sequence ID" value="PVV00638.1"/>
    <property type="molecule type" value="Genomic_DNA"/>
</dbReference>
<feature type="compositionally biased region" description="Basic residues" evidence="4">
    <location>
        <begin position="643"/>
        <end position="659"/>
    </location>
</feature>
<accession>A0A2T9Z7R8</accession>
<feature type="domain" description="Sas10 C-terminal" evidence="5">
    <location>
        <begin position="627"/>
        <end position="696"/>
    </location>
</feature>
<keyword evidence="7" id="KW-1185">Reference proteome</keyword>
<dbReference type="PANTHER" id="PTHR13237">
    <property type="entry name" value="SOMETHING ABOUT SILENCING PROTEIN 10-RELATED"/>
    <property type="match status" value="1"/>
</dbReference>
<evidence type="ECO:0000313" key="7">
    <source>
        <dbReference type="Proteomes" id="UP000245609"/>
    </source>
</evidence>
<dbReference type="GO" id="GO:0000462">
    <property type="term" value="P:maturation of SSU-rRNA from tricistronic rRNA transcript (SSU-rRNA, 5.8S rRNA, LSU-rRNA)"/>
    <property type="evidence" value="ECO:0007669"/>
    <property type="project" value="TreeGrafter"/>
</dbReference>
<feature type="compositionally biased region" description="Low complexity" evidence="4">
    <location>
        <begin position="431"/>
        <end position="450"/>
    </location>
</feature>
<feature type="compositionally biased region" description="Basic and acidic residues" evidence="4">
    <location>
        <begin position="578"/>
        <end position="610"/>
    </location>
</feature>
<dbReference type="AlphaFoldDB" id="A0A2T9Z7R8"/>
<feature type="compositionally biased region" description="Polar residues" evidence="4">
    <location>
        <begin position="90"/>
        <end position="102"/>
    </location>
</feature>
<feature type="region of interest" description="Disordered" evidence="4">
    <location>
        <begin position="638"/>
        <end position="696"/>
    </location>
</feature>
<feature type="non-terminal residue" evidence="6">
    <location>
        <position position="696"/>
    </location>
</feature>
<feature type="compositionally biased region" description="Acidic residues" evidence="4">
    <location>
        <begin position="130"/>
        <end position="142"/>
    </location>
</feature>
<feature type="compositionally biased region" description="Basic and acidic residues" evidence="4">
    <location>
        <begin position="534"/>
        <end position="560"/>
    </location>
</feature>
<dbReference type="OrthoDB" id="1924577at2759"/>
<dbReference type="Pfam" id="PF09368">
    <property type="entry name" value="Sas10"/>
    <property type="match status" value="1"/>
</dbReference>
<feature type="compositionally biased region" description="Low complexity" evidence="4">
    <location>
        <begin position="380"/>
        <end position="389"/>
    </location>
</feature>
<evidence type="ECO:0000256" key="1">
    <source>
        <dbReference type="ARBA" id="ARBA00004123"/>
    </source>
</evidence>
<feature type="compositionally biased region" description="Basic residues" evidence="4">
    <location>
        <begin position="1"/>
        <end position="12"/>
    </location>
</feature>
<evidence type="ECO:0000256" key="2">
    <source>
        <dbReference type="ARBA" id="ARBA00010979"/>
    </source>
</evidence>
<gene>
    <name evidence="6" type="ORF">BB560_004975</name>
</gene>
<name>A0A2T9Z7R8_9FUNG</name>
<feature type="compositionally biased region" description="Basic and acidic residues" evidence="4">
    <location>
        <begin position="13"/>
        <end position="31"/>
    </location>
</feature>